<accession>A0A8J5KMD0</accession>
<organism evidence="2 4">
    <name type="scientific">Zingiber officinale</name>
    <name type="common">Ginger</name>
    <name type="synonym">Amomum zingiber</name>
    <dbReference type="NCBI Taxonomy" id="94328"/>
    <lineage>
        <taxon>Eukaryota</taxon>
        <taxon>Viridiplantae</taxon>
        <taxon>Streptophyta</taxon>
        <taxon>Embryophyta</taxon>
        <taxon>Tracheophyta</taxon>
        <taxon>Spermatophyta</taxon>
        <taxon>Magnoliopsida</taxon>
        <taxon>Liliopsida</taxon>
        <taxon>Zingiberales</taxon>
        <taxon>Zingiberaceae</taxon>
        <taxon>Zingiber</taxon>
    </lineage>
</organism>
<evidence type="ECO:0000259" key="1">
    <source>
        <dbReference type="PROSITE" id="PS50822"/>
    </source>
</evidence>
<dbReference type="InterPro" id="IPR036397">
    <property type="entry name" value="RNaseH_sf"/>
</dbReference>
<evidence type="ECO:0000313" key="4">
    <source>
        <dbReference type="Proteomes" id="UP000734854"/>
    </source>
</evidence>
<evidence type="ECO:0000313" key="2">
    <source>
        <dbReference type="EMBL" id="KAG6489646.1"/>
    </source>
</evidence>
<dbReference type="GO" id="GO:0003676">
    <property type="term" value="F:nucleic acid binding"/>
    <property type="evidence" value="ECO:0007669"/>
    <property type="project" value="InterPro"/>
</dbReference>
<dbReference type="InterPro" id="IPR012337">
    <property type="entry name" value="RNaseH-like_sf"/>
</dbReference>
<feature type="domain" description="Piwi" evidence="1">
    <location>
        <begin position="1"/>
        <end position="34"/>
    </location>
</feature>
<evidence type="ECO:0000313" key="3">
    <source>
        <dbReference type="EMBL" id="KAG6492796.1"/>
    </source>
</evidence>
<dbReference type="SUPFAM" id="SSF53098">
    <property type="entry name" value="Ribonuclease H-like"/>
    <property type="match status" value="1"/>
</dbReference>
<dbReference type="InterPro" id="IPR003165">
    <property type="entry name" value="Piwi"/>
</dbReference>
<protein>
    <recommendedName>
        <fullName evidence="1">Piwi domain-containing protein</fullName>
    </recommendedName>
</protein>
<dbReference type="EMBL" id="JACMSC010000014">
    <property type="protein sequence ID" value="KAG6489646.1"/>
    <property type="molecule type" value="Genomic_DNA"/>
</dbReference>
<dbReference type="AlphaFoldDB" id="A0A8J5KMD0"/>
<dbReference type="Proteomes" id="UP000734854">
    <property type="component" value="Unassembled WGS sequence"/>
</dbReference>
<keyword evidence="4" id="KW-1185">Reference proteome</keyword>
<gene>
    <name evidence="3" type="ORF">ZIOFF_047763</name>
    <name evidence="2" type="ORF">ZIOFF_050922</name>
</gene>
<name>A0A8J5KMD0_ZINOF</name>
<sequence>MLGYRYARCTRSVSIVPPAYYAHLVAFRARYYMEGESSETDSGPSQTRDAPIPVQFFPRVKDQVKDVMFYC</sequence>
<dbReference type="EMBL" id="JACMSC010000013">
    <property type="protein sequence ID" value="KAG6492796.1"/>
    <property type="molecule type" value="Genomic_DNA"/>
</dbReference>
<dbReference type="Gene3D" id="3.30.420.10">
    <property type="entry name" value="Ribonuclease H-like superfamily/Ribonuclease H"/>
    <property type="match status" value="1"/>
</dbReference>
<reference evidence="2 4" key="1">
    <citation type="submission" date="2020-08" db="EMBL/GenBank/DDBJ databases">
        <title>Plant Genome Project.</title>
        <authorList>
            <person name="Zhang R.-G."/>
        </authorList>
    </citation>
    <scope>NUCLEOTIDE SEQUENCE [LARGE SCALE GENOMIC DNA]</scope>
    <source>
        <tissue evidence="2">Rhizome</tissue>
    </source>
</reference>
<proteinExistence type="predicted"/>
<comment type="caution">
    <text evidence="2">The sequence shown here is derived from an EMBL/GenBank/DDBJ whole genome shotgun (WGS) entry which is preliminary data.</text>
</comment>
<dbReference type="PROSITE" id="PS50822">
    <property type="entry name" value="PIWI"/>
    <property type="match status" value="1"/>
</dbReference>